<dbReference type="PRINTS" id="PR00119">
    <property type="entry name" value="CATATPASE"/>
</dbReference>
<evidence type="ECO:0000313" key="14">
    <source>
        <dbReference type="Proteomes" id="UP000228906"/>
    </source>
</evidence>
<dbReference type="Gene3D" id="2.70.150.10">
    <property type="entry name" value="Calcium-transporting ATPase, cytoplasmic transduction domain A"/>
    <property type="match status" value="1"/>
</dbReference>
<feature type="transmembrane region" description="Helical" evidence="11">
    <location>
        <begin position="245"/>
        <end position="263"/>
    </location>
</feature>
<dbReference type="InterPro" id="IPR008250">
    <property type="entry name" value="ATPase_P-typ_transduc_dom_A_sf"/>
</dbReference>
<dbReference type="GO" id="GO:0046872">
    <property type="term" value="F:metal ion binding"/>
    <property type="evidence" value="ECO:0007669"/>
    <property type="project" value="UniProtKB-KW"/>
</dbReference>
<sequence length="629" mass="68074">MIKNHHKISTFHFIGHPFFFWFDLILIIISVIVLIADFFGFDYAGRLNTIILMVVAIAGFLPVAFSATKALWRRRLTIDLLAGLALALAFFSRQWHSAVFICLMLASARLLFRFTEGRAKLAIQSLFKLRPETAHIKTDSGIIQKSIKDIKLGDLVVVDAGERVAVDGEVVSGQASLDQSSLTGESEPVPKAVGDLVFSSTLNAAGSIIVKAAKIGADTTFAKIVKLVEQSHSAKAPISSLADKFTKYYILLTFAAAILIYAFSHNLLLVLSILLVTCADDLAVAIPLAFMASMATAAKRGIIIKGANYLEGFAKIKTIVFDKTGTLTKGKHKAQKVLVFNSQTENEFLAILTGLMDESNHPMAQAACRFAQEKNVKPLNLDDVHEESGLGVRGVLQGQTVWAGNLKFLQDNGIKFSPEEQTAFEQEKLLGRSLIVVGISQKAIGFIAMADVVKKEAFHIVEELKKLGVKKIFMLTGDNETVAAQVAKETGIQDFRAGLLPQDKVEFLQGLLNKKDKTAMVGDGVNDAAALAIADIGVAMGAVGSDVALETADIALMKDNLHNLVDIIKLGRRSLRVVRQNFILWGAINLAGLLLVALGVLGPSGAAAYNFLTDFAPLVNSLRLFKQAR</sequence>
<dbReference type="InterPro" id="IPR036412">
    <property type="entry name" value="HAD-like_sf"/>
</dbReference>
<keyword evidence="9 11" id="KW-1133">Transmembrane helix</keyword>
<comment type="similarity">
    <text evidence="2 11">Belongs to the cation transport ATPase (P-type) (TC 3.A.3) family. Type IB subfamily.</text>
</comment>
<feature type="transmembrane region" description="Helical" evidence="11">
    <location>
        <begin position="20"/>
        <end position="41"/>
    </location>
</feature>
<dbReference type="Gene3D" id="3.40.50.1000">
    <property type="entry name" value="HAD superfamily/HAD-like"/>
    <property type="match status" value="1"/>
</dbReference>
<dbReference type="InterPro" id="IPR001757">
    <property type="entry name" value="P_typ_ATPase"/>
</dbReference>
<proteinExistence type="inferred from homology"/>
<dbReference type="GO" id="GO:0019829">
    <property type="term" value="F:ATPase-coupled monoatomic cation transmembrane transporter activity"/>
    <property type="evidence" value="ECO:0007669"/>
    <property type="project" value="InterPro"/>
</dbReference>
<keyword evidence="10 11" id="KW-0472">Membrane</keyword>
<dbReference type="Pfam" id="PF00122">
    <property type="entry name" value="E1-E2_ATPase"/>
    <property type="match status" value="1"/>
</dbReference>
<dbReference type="PROSITE" id="PS00154">
    <property type="entry name" value="ATPASE_E1_E2"/>
    <property type="match status" value="1"/>
</dbReference>
<dbReference type="SFLD" id="SFLDG00002">
    <property type="entry name" value="C1.7:_P-type_atpase_like"/>
    <property type="match status" value="1"/>
</dbReference>
<feature type="transmembrane region" description="Helical" evidence="11">
    <location>
        <begin position="582"/>
        <end position="601"/>
    </location>
</feature>
<evidence type="ECO:0000256" key="5">
    <source>
        <dbReference type="ARBA" id="ARBA00022723"/>
    </source>
</evidence>
<dbReference type="NCBIfam" id="TIGR01525">
    <property type="entry name" value="ATPase-IB_hvy"/>
    <property type="match status" value="1"/>
</dbReference>
<dbReference type="InterPro" id="IPR023299">
    <property type="entry name" value="ATPase_P-typ_cyto_dom_N"/>
</dbReference>
<dbReference type="PANTHER" id="PTHR48085:SF5">
    <property type="entry name" value="CADMIUM_ZINC-TRANSPORTING ATPASE HMA4-RELATED"/>
    <property type="match status" value="1"/>
</dbReference>
<evidence type="ECO:0000256" key="4">
    <source>
        <dbReference type="ARBA" id="ARBA00022692"/>
    </source>
</evidence>
<evidence type="ECO:0000313" key="13">
    <source>
        <dbReference type="EMBL" id="PIR90857.1"/>
    </source>
</evidence>
<name>A0A2H0UVM2_9BACT</name>
<evidence type="ECO:0000256" key="3">
    <source>
        <dbReference type="ARBA" id="ARBA00022475"/>
    </source>
</evidence>
<feature type="domain" description="P-type ATPase A" evidence="12">
    <location>
        <begin position="129"/>
        <end position="229"/>
    </location>
</feature>
<protein>
    <recommendedName>
        <fullName evidence="12">P-type ATPase A domain-containing protein</fullName>
    </recommendedName>
</protein>
<dbReference type="InterPro" id="IPR044492">
    <property type="entry name" value="P_typ_ATPase_HD_dom"/>
</dbReference>
<dbReference type="InterPro" id="IPR023298">
    <property type="entry name" value="ATPase_P-typ_TM_dom_sf"/>
</dbReference>
<dbReference type="SUPFAM" id="SSF56784">
    <property type="entry name" value="HAD-like"/>
    <property type="match status" value="1"/>
</dbReference>
<dbReference type="FunFam" id="2.70.150.10:FF:000020">
    <property type="entry name" value="Copper-exporting P-type ATPase A"/>
    <property type="match status" value="1"/>
</dbReference>
<evidence type="ECO:0000256" key="10">
    <source>
        <dbReference type="ARBA" id="ARBA00023136"/>
    </source>
</evidence>
<dbReference type="GO" id="GO:0016887">
    <property type="term" value="F:ATP hydrolysis activity"/>
    <property type="evidence" value="ECO:0007669"/>
    <property type="project" value="InterPro"/>
</dbReference>
<evidence type="ECO:0000256" key="6">
    <source>
        <dbReference type="ARBA" id="ARBA00022741"/>
    </source>
</evidence>
<dbReference type="GO" id="GO:0005524">
    <property type="term" value="F:ATP binding"/>
    <property type="evidence" value="ECO:0007669"/>
    <property type="project" value="UniProtKB-UniRule"/>
</dbReference>
<dbReference type="SUPFAM" id="SSF81653">
    <property type="entry name" value="Calcium ATPase, transduction domain A"/>
    <property type="match status" value="1"/>
</dbReference>
<organism evidence="13 14">
    <name type="scientific">bacterium (Candidatus Gribaldobacteria) CG10_big_fil_rev_8_21_14_0_10_41_12</name>
    <dbReference type="NCBI Taxonomy" id="2014277"/>
    <lineage>
        <taxon>Bacteria</taxon>
        <taxon>Candidatus Gribaldobacteria</taxon>
    </lineage>
</organism>
<dbReference type="SFLD" id="SFLDF00027">
    <property type="entry name" value="p-type_atpase"/>
    <property type="match status" value="1"/>
</dbReference>
<gene>
    <name evidence="13" type="ORF">COU03_03885</name>
</gene>
<dbReference type="PRINTS" id="PR00120">
    <property type="entry name" value="HATPASE"/>
</dbReference>
<dbReference type="Gene3D" id="3.40.1110.10">
    <property type="entry name" value="Calcium-transporting ATPase, cytoplasmic domain N"/>
    <property type="match status" value="1"/>
</dbReference>
<evidence type="ECO:0000256" key="2">
    <source>
        <dbReference type="ARBA" id="ARBA00006024"/>
    </source>
</evidence>
<dbReference type="SFLD" id="SFLDS00003">
    <property type="entry name" value="Haloacid_Dehalogenase"/>
    <property type="match status" value="1"/>
</dbReference>
<evidence type="ECO:0000256" key="9">
    <source>
        <dbReference type="ARBA" id="ARBA00022989"/>
    </source>
</evidence>
<accession>A0A2H0UVM2</accession>
<dbReference type="GO" id="GO:0005886">
    <property type="term" value="C:plasma membrane"/>
    <property type="evidence" value="ECO:0007669"/>
    <property type="project" value="UniProtKB-SubCell"/>
</dbReference>
<keyword evidence="5 11" id="KW-0479">Metal-binding</keyword>
<comment type="caution">
    <text evidence="13">The sequence shown here is derived from an EMBL/GenBank/DDBJ whole genome shotgun (WGS) entry which is preliminary data.</text>
</comment>
<dbReference type="NCBIfam" id="TIGR01494">
    <property type="entry name" value="ATPase_P-type"/>
    <property type="match status" value="1"/>
</dbReference>
<dbReference type="Proteomes" id="UP000228906">
    <property type="component" value="Unassembled WGS sequence"/>
</dbReference>
<keyword evidence="7 11" id="KW-0067">ATP-binding</keyword>
<dbReference type="PANTHER" id="PTHR48085">
    <property type="entry name" value="CADMIUM/ZINC-TRANSPORTING ATPASE HMA2-RELATED"/>
    <property type="match status" value="1"/>
</dbReference>
<dbReference type="InterPro" id="IPR023214">
    <property type="entry name" value="HAD_sf"/>
</dbReference>
<dbReference type="InterPro" id="IPR027256">
    <property type="entry name" value="P-typ_ATPase_IB"/>
</dbReference>
<comment type="subcellular location">
    <subcellularLocation>
        <location evidence="1">Cell membrane</location>
        <topology evidence="1">Multi-pass membrane protein</topology>
    </subcellularLocation>
</comment>
<feature type="transmembrane region" description="Helical" evidence="11">
    <location>
        <begin position="269"/>
        <end position="290"/>
    </location>
</feature>
<evidence type="ECO:0000256" key="11">
    <source>
        <dbReference type="RuleBase" id="RU362081"/>
    </source>
</evidence>
<evidence type="ECO:0000256" key="1">
    <source>
        <dbReference type="ARBA" id="ARBA00004651"/>
    </source>
</evidence>
<dbReference type="AlphaFoldDB" id="A0A2H0UVM2"/>
<keyword evidence="8" id="KW-1278">Translocase</keyword>
<dbReference type="EMBL" id="PFAV01000072">
    <property type="protein sequence ID" value="PIR90857.1"/>
    <property type="molecule type" value="Genomic_DNA"/>
</dbReference>
<keyword evidence="4 11" id="KW-0812">Transmembrane</keyword>
<keyword evidence="3 11" id="KW-1003">Cell membrane</keyword>
<feature type="transmembrane region" description="Helical" evidence="11">
    <location>
        <begin position="47"/>
        <end position="64"/>
    </location>
</feature>
<dbReference type="InterPro" id="IPR018303">
    <property type="entry name" value="ATPase_P-typ_P_site"/>
</dbReference>
<evidence type="ECO:0000259" key="12">
    <source>
        <dbReference type="Pfam" id="PF00122"/>
    </source>
</evidence>
<evidence type="ECO:0000256" key="7">
    <source>
        <dbReference type="ARBA" id="ARBA00022840"/>
    </source>
</evidence>
<dbReference type="Pfam" id="PF00702">
    <property type="entry name" value="Hydrolase"/>
    <property type="match status" value="1"/>
</dbReference>
<dbReference type="InterPro" id="IPR051014">
    <property type="entry name" value="Cation_Transport_ATPase_IB"/>
</dbReference>
<dbReference type="SUPFAM" id="SSF81665">
    <property type="entry name" value="Calcium ATPase, transmembrane domain M"/>
    <property type="match status" value="1"/>
</dbReference>
<reference evidence="14" key="1">
    <citation type="submission" date="2017-09" db="EMBL/GenBank/DDBJ databases">
        <title>Depth-based differentiation of microbial function through sediment-hosted aquifers and enrichment of novel symbionts in the deep terrestrial subsurface.</title>
        <authorList>
            <person name="Probst A.J."/>
            <person name="Ladd B."/>
            <person name="Jarett J.K."/>
            <person name="Geller-Mcgrath D.E."/>
            <person name="Sieber C.M.K."/>
            <person name="Emerson J.B."/>
            <person name="Anantharaman K."/>
            <person name="Thomas B.C."/>
            <person name="Malmstrom R."/>
            <person name="Stieglmeier M."/>
            <person name="Klingl A."/>
            <person name="Woyke T."/>
            <person name="Ryan C.M."/>
            <person name="Banfield J.F."/>
        </authorList>
    </citation>
    <scope>NUCLEOTIDE SEQUENCE [LARGE SCALE GENOMIC DNA]</scope>
</reference>
<evidence type="ECO:0000256" key="8">
    <source>
        <dbReference type="ARBA" id="ARBA00022967"/>
    </source>
</evidence>
<dbReference type="InterPro" id="IPR059000">
    <property type="entry name" value="ATPase_P-type_domA"/>
</dbReference>
<keyword evidence="6 11" id="KW-0547">Nucleotide-binding</keyword>